<keyword evidence="1" id="KW-1133">Transmembrane helix</keyword>
<protein>
    <recommendedName>
        <fullName evidence="4">Integral membrane protein</fullName>
    </recommendedName>
</protein>
<accession>A0ABP7AL21</accession>
<feature type="transmembrane region" description="Helical" evidence="1">
    <location>
        <begin position="151"/>
        <end position="172"/>
    </location>
</feature>
<proteinExistence type="predicted"/>
<name>A0ABP7AL21_9MICO</name>
<keyword evidence="1" id="KW-0812">Transmembrane</keyword>
<evidence type="ECO:0000313" key="2">
    <source>
        <dbReference type="EMBL" id="GAA3634766.1"/>
    </source>
</evidence>
<keyword evidence="3" id="KW-1185">Reference proteome</keyword>
<feature type="transmembrane region" description="Helical" evidence="1">
    <location>
        <begin position="178"/>
        <end position="195"/>
    </location>
</feature>
<evidence type="ECO:0008006" key="4">
    <source>
        <dbReference type="Google" id="ProtNLM"/>
    </source>
</evidence>
<dbReference type="RefSeq" id="WP_344737620.1">
    <property type="nucleotide sequence ID" value="NZ_BAAAYU010000005.1"/>
</dbReference>
<gene>
    <name evidence="2" type="ORF">GCM10022200_17520</name>
</gene>
<reference evidence="3" key="1">
    <citation type="journal article" date="2019" name="Int. J. Syst. Evol. Microbiol.">
        <title>The Global Catalogue of Microorganisms (GCM) 10K type strain sequencing project: providing services to taxonomists for standard genome sequencing and annotation.</title>
        <authorList>
            <consortium name="The Broad Institute Genomics Platform"/>
            <consortium name="The Broad Institute Genome Sequencing Center for Infectious Disease"/>
            <person name="Wu L."/>
            <person name="Ma J."/>
        </authorList>
    </citation>
    <scope>NUCLEOTIDE SEQUENCE [LARGE SCALE GENOMIC DNA]</scope>
    <source>
        <strain evidence="3">JCM 16544</strain>
    </source>
</reference>
<keyword evidence="1" id="KW-0472">Membrane</keyword>
<dbReference type="Proteomes" id="UP001501697">
    <property type="component" value="Unassembled WGS sequence"/>
</dbReference>
<feature type="transmembrane region" description="Helical" evidence="1">
    <location>
        <begin position="80"/>
        <end position="102"/>
    </location>
</feature>
<dbReference type="EMBL" id="BAAAYU010000005">
    <property type="protein sequence ID" value="GAA3634766.1"/>
    <property type="molecule type" value="Genomic_DNA"/>
</dbReference>
<evidence type="ECO:0000313" key="3">
    <source>
        <dbReference type="Proteomes" id="UP001501697"/>
    </source>
</evidence>
<sequence>MSLHDPPPRGRRKPTLLGVLTVAGDVIMISLALFVLWLGIVTAAPASAAAMRARSLVGPDGPSAPVRTILSGTRTHFRTLWLVGPIVVLIGIFLWIGVAFWLTVPAPLGVVMLAVLLCIGAIILLVSLTVPTAAHRVQGFRAVVVESARLVVARPLVSVVALAAAGAAVVIAGWLPTLAIVGLGAALVEVCWRAWGKRFLPDA</sequence>
<evidence type="ECO:0000256" key="1">
    <source>
        <dbReference type="SAM" id="Phobius"/>
    </source>
</evidence>
<organism evidence="2 3">
    <name type="scientific">Microbacterium awajiense</name>
    <dbReference type="NCBI Taxonomy" id="415214"/>
    <lineage>
        <taxon>Bacteria</taxon>
        <taxon>Bacillati</taxon>
        <taxon>Actinomycetota</taxon>
        <taxon>Actinomycetes</taxon>
        <taxon>Micrococcales</taxon>
        <taxon>Microbacteriaceae</taxon>
        <taxon>Microbacterium</taxon>
    </lineage>
</organism>
<feature type="transmembrane region" description="Helical" evidence="1">
    <location>
        <begin position="20"/>
        <end position="44"/>
    </location>
</feature>
<feature type="transmembrane region" description="Helical" evidence="1">
    <location>
        <begin position="108"/>
        <end position="130"/>
    </location>
</feature>
<comment type="caution">
    <text evidence="2">The sequence shown here is derived from an EMBL/GenBank/DDBJ whole genome shotgun (WGS) entry which is preliminary data.</text>
</comment>